<keyword evidence="1" id="KW-0472">Membrane</keyword>
<organism evidence="2 3">
    <name type="scientific">Micromonospora pattaloongensis</name>
    <dbReference type="NCBI Taxonomy" id="405436"/>
    <lineage>
        <taxon>Bacteria</taxon>
        <taxon>Bacillati</taxon>
        <taxon>Actinomycetota</taxon>
        <taxon>Actinomycetes</taxon>
        <taxon>Micromonosporales</taxon>
        <taxon>Micromonosporaceae</taxon>
        <taxon>Micromonospora</taxon>
    </lineage>
</organism>
<feature type="transmembrane region" description="Helical" evidence="1">
    <location>
        <begin position="111"/>
        <end position="130"/>
    </location>
</feature>
<dbReference type="Proteomes" id="UP000242415">
    <property type="component" value="Unassembled WGS sequence"/>
</dbReference>
<dbReference type="STRING" id="405436.SAMN05444365_111107"/>
<proteinExistence type="predicted"/>
<evidence type="ECO:0000313" key="3">
    <source>
        <dbReference type="Proteomes" id="UP000242415"/>
    </source>
</evidence>
<protein>
    <recommendedName>
        <fullName evidence="4">DUF3054 domain-containing protein</fullName>
    </recommendedName>
</protein>
<accession>A0A1H3SF56</accession>
<feature type="transmembrane region" description="Helical" evidence="1">
    <location>
        <begin position="21"/>
        <end position="42"/>
    </location>
</feature>
<keyword evidence="3" id="KW-1185">Reference proteome</keyword>
<keyword evidence="1" id="KW-0812">Transmembrane</keyword>
<feature type="transmembrane region" description="Helical" evidence="1">
    <location>
        <begin position="54"/>
        <end position="71"/>
    </location>
</feature>
<evidence type="ECO:0000256" key="1">
    <source>
        <dbReference type="SAM" id="Phobius"/>
    </source>
</evidence>
<dbReference type="EMBL" id="FNPH01000011">
    <property type="protein sequence ID" value="SDZ36636.1"/>
    <property type="molecule type" value="Genomic_DNA"/>
</dbReference>
<dbReference type="AlphaFoldDB" id="A0A1H3SF56"/>
<dbReference type="OrthoDB" id="5194572at2"/>
<sequence>MTEAKSDSFPRRDADGRVVALPDLLGVTLAGLVIGLAVLAVFDAGLSVVGAGRFGDANGWLAVILPVWLFAEEFRAWRIGPARIAVALVAAAVAIAAGLLGAGLTNGLPPLAAGGVGATVFSLVYALVWFHGVRWLAQRS</sequence>
<dbReference type="RefSeq" id="WP_091561226.1">
    <property type="nucleotide sequence ID" value="NZ_FNPH01000011.1"/>
</dbReference>
<keyword evidence="1" id="KW-1133">Transmembrane helix</keyword>
<gene>
    <name evidence="2" type="ORF">SAMN05444365_111107</name>
</gene>
<evidence type="ECO:0000313" key="2">
    <source>
        <dbReference type="EMBL" id="SDZ36636.1"/>
    </source>
</evidence>
<feature type="transmembrane region" description="Helical" evidence="1">
    <location>
        <begin position="83"/>
        <end position="105"/>
    </location>
</feature>
<reference evidence="3" key="1">
    <citation type="submission" date="2016-10" db="EMBL/GenBank/DDBJ databases">
        <authorList>
            <person name="Varghese N."/>
            <person name="Submissions S."/>
        </authorList>
    </citation>
    <scope>NUCLEOTIDE SEQUENCE [LARGE SCALE GENOMIC DNA]</scope>
    <source>
        <strain evidence="3">DSM 45245</strain>
    </source>
</reference>
<evidence type="ECO:0008006" key="4">
    <source>
        <dbReference type="Google" id="ProtNLM"/>
    </source>
</evidence>
<name>A0A1H3SF56_9ACTN</name>